<dbReference type="AlphaFoldDB" id="A0A6N6NLA1"/>
<dbReference type="Pfam" id="PF13197">
    <property type="entry name" value="DUF4013"/>
    <property type="match status" value="1"/>
</dbReference>
<dbReference type="GeneID" id="98657975"/>
<proteinExistence type="predicted"/>
<evidence type="ECO:0000313" key="3">
    <source>
        <dbReference type="Proteomes" id="UP000468668"/>
    </source>
</evidence>
<evidence type="ECO:0000313" key="2">
    <source>
        <dbReference type="EMBL" id="KAB1640434.1"/>
    </source>
</evidence>
<accession>A0A6N6NLA1</accession>
<dbReference type="EMBL" id="WAJR01000012">
    <property type="protein sequence ID" value="KAB1640434.1"/>
    <property type="molecule type" value="Genomic_DNA"/>
</dbReference>
<comment type="caution">
    <text evidence="2">The sequence shown here is derived from an EMBL/GenBank/DDBJ whole genome shotgun (WGS) entry which is preliminary data.</text>
</comment>
<dbReference type="RefSeq" id="WP_158049570.1">
    <property type="nucleotide sequence ID" value="NZ_WAJR01000012.1"/>
</dbReference>
<name>A0A6N6NLA1_9ACTN</name>
<dbReference type="Proteomes" id="UP000468668">
    <property type="component" value="Unassembled WGS sequence"/>
</dbReference>
<feature type="transmembrane region" description="Helical" evidence="1">
    <location>
        <begin position="186"/>
        <end position="219"/>
    </location>
</feature>
<keyword evidence="3" id="KW-1185">Reference proteome</keyword>
<keyword evidence="1" id="KW-0472">Membrane</keyword>
<feature type="transmembrane region" description="Helical" evidence="1">
    <location>
        <begin position="71"/>
        <end position="91"/>
    </location>
</feature>
<keyword evidence="1" id="KW-1133">Transmembrane helix</keyword>
<evidence type="ECO:0000256" key="1">
    <source>
        <dbReference type="SAM" id="Phobius"/>
    </source>
</evidence>
<dbReference type="InterPro" id="IPR025098">
    <property type="entry name" value="DUF4013"/>
</dbReference>
<feature type="transmembrane region" description="Helical" evidence="1">
    <location>
        <begin position="20"/>
        <end position="45"/>
    </location>
</feature>
<organism evidence="2 3">
    <name type="scientific">Ellagibacter isourolithinifaciens</name>
    <dbReference type="NCBI Taxonomy" id="2137581"/>
    <lineage>
        <taxon>Bacteria</taxon>
        <taxon>Bacillati</taxon>
        <taxon>Actinomycetota</taxon>
        <taxon>Coriobacteriia</taxon>
        <taxon>Eggerthellales</taxon>
        <taxon>Eggerthellaceae</taxon>
        <taxon>Ellagibacter</taxon>
    </lineage>
</organism>
<gene>
    <name evidence="2" type="ORF">F8C90_06105</name>
</gene>
<feature type="transmembrane region" description="Helical" evidence="1">
    <location>
        <begin position="130"/>
        <end position="152"/>
    </location>
</feature>
<reference evidence="2 3" key="1">
    <citation type="submission" date="2019-09" db="EMBL/GenBank/DDBJ databases">
        <title>Whole genome shotgun sequencing (WGS) of Ellagibacter isourolithinifaciens DSM 104140(T) and Adlercreutzia muris DSM 29508(T).</title>
        <authorList>
            <person name="Stoll D.A."/>
            <person name="Danylec N."/>
            <person name="Huch M."/>
        </authorList>
    </citation>
    <scope>NUCLEOTIDE SEQUENCE [LARGE SCALE GENOMIC DNA]</scope>
    <source>
        <strain evidence="2 3">DSM 104140</strain>
    </source>
</reference>
<dbReference type="OrthoDB" id="3181212at2"/>
<feature type="transmembrane region" description="Helical" evidence="1">
    <location>
        <begin position="98"/>
        <end position="118"/>
    </location>
</feature>
<keyword evidence="1" id="KW-0812">Transmembrane</keyword>
<protein>
    <submittedName>
        <fullName evidence="2">DUF4013 domain-containing protein</fullName>
    </submittedName>
</protein>
<feature type="transmembrane region" description="Helical" evidence="1">
    <location>
        <begin position="231"/>
        <end position="264"/>
    </location>
</feature>
<sequence length="297" mass="32071">MQRGYFKMAWSDITQSPHWVTRILLLALLSFIPVFGWIVIAGYLWGWARDMAWGVHAPLPERIFENADGTLYSRGFFAAVIAVVCAVVMSVLQSAGGLISSGSFAGSAFVWGDIHSIYQTVAPLGLVSGLLSLFSFAVLCAVSFIVTLFKWVGTMRMSIYGRLSAGFQVSRIWAMMRHDFKGILRILGMWLIVSFVVGVAIALAISVVIFAGILCVSFFANMGASASDASFLLIVAAAMILILVALAIALLAAFLGVLACALAIRAVGHWTCQFDVANWRGQDDPMPFELKGAQTKG</sequence>